<evidence type="ECO:0000256" key="1">
    <source>
        <dbReference type="SAM" id="Phobius"/>
    </source>
</evidence>
<dbReference type="RefSeq" id="XP_009524514.1">
    <property type="nucleotide sequence ID" value="XM_009526219.1"/>
</dbReference>
<dbReference type="Pfam" id="PF26605">
    <property type="entry name" value="WLGC"/>
    <property type="match status" value="1"/>
</dbReference>
<dbReference type="OMA" id="ICYNGRM"/>
<protein>
    <recommendedName>
        <fullName evidence="2">WLGC domain-containing protein</fullName>
    </recommendedName>
</protein>
<name>G4Z7P3_PHYSP</name>
<sequence length="658" mass="73935">MTTIYSLSNIRHAAASVQVQPVSSISRKSSLKAKLSRVRSSIRVVYFKECFYEVYGTLGLVMLLAFTLSFLAMVYMTVAQVMPNWMANFLMGTASLDKGEFLLMSKPSQAIVVTSALMLSVFACLYLWLIVFMLSYNSETTVNNLAQAPNPKSLSYHVMQKLLPLLKRIQAQTRRTPYQTPAAVVTTPPKKRSFENLGMKRNKPDPMLVVARVFYLFDLFFAVFAPIVMLLYSYYNFNMERANFATREETLTPGSFDRIARLFADPIQVQMAKTSLANLQITGGEYILVKCFLNLLGIYKWKKVIAHLILANRARREEKNGAKAHAHPHSRVHTMIGGIVFICCSVGIAIYTALALSTSITNCSPYTHCPVYSYRWEWGQKSTCPCIVFIDRELAPKTYDAWINAPDVTDSLSALASNGHLQTVQIINRALPELPEALRQCTNLKDLHVENDFLHSSLQYLPPDLFTDMHSLRFIRTGGAELPNLDDLSGLTTLYIADAIHVKRLPSLIGLTSLKNFAIFRRNEICCNGWATGYCDLTNFQCLSRANEPAVQCVSDRIPAEDLEVVDRIDGFLCGTNITQDLEASEPSLQSTDGVCQGVLYRECYLNGTRGICYNGRMQVVHCDVFGEYEKMRRLQIARGVGDKCDPEVEAWLGCHDE</sequence>
<feature type="domain" description="WLGC" evidence="2">
    <location>
        <begin position="592"/>
        <end position="656"/>
    </location>
</feature>
<evidence type="ECO:0000259" key="2">
    <source>
        <dbReference type="Pfam" id="PF26605"/>
    </source>
</evidence>
<dbReference type="Gene3D" id="3.80.10.10">
    <property type="entry name" value="Ribonuclease Inhibitor"/>
    <property type="match status" value="1"/>
</dbReference>
<dbReference type="SUPFAM" id="SSF52058">
    <property type="entry name" value="L domain-like"/>
    <property type="match status" value="1"/>
</dbReference>
<dbReference type="KEGG" id="psoj:PHYSODRAFT_489278"/>
<gene>
    <name evidence="3" type="ORF">PHYSODRAFT_489278</name>
</gene>
<dbReference type="STRING" id="1094619.G4Z7P3"/>
<dbReference type="GeneID" id="20656409"/>
<feature type="transmembrane region" description="Helical" evidence="1">
    <location>
        <begin position="335"/>
        <end position="356"/>
    </location>
</feature>
<reference evidence="3 4" key="1">
    <citation type="journal article" date="2006" name="Science">
        <title>Phytophthora genome sequences uncover evolutionary origins and mechanisms of pathogenesis.</title>
        <authorList>
            <person name="Tyler B.M."/>
            <person name="Tripathy S."/>
            <person name="Zhang X."/>
            <person name="Dehal P."/>
            <person name="Jiang R.H."/>
            <person name="Aerts A."/>
            <person name="Arredondo F.D."/>
            <person name="Baxter L."/>
            <person name="Bensasson D."/>
            <person name="Beynon J.L."/>
            <person name="Chapman J."/>
            <person name="Damasceno C.M."/>
            <person name="Dorrance A.E."/>
            <person name="Dou D."/>
            <person name="Dickerman A.W."/>
            <person name="Dubchak I.L."/>
            <person name="Garbelotto M."/>
            <person name="Gijzen M."/>
            <person name="Gordon S.G."/>
            <person name="Govers F."/>
            <person name="Grunwald N.J."/>
            <person name="Huang W."/>
            <person name="Ivors K.L."/>
            <person name="Jones R.W."/>
            <person name="Kamoun S."/>
            <person name="Krampis K."/>
            <person name="Lamour K.H."/>
            <person name="Lee M.K."/>
            <person name="McDonald W.H."/>
            <person name="Medina M."/>
            <person name="Meijer H.J."/>
            <person name="Nordberg E.K."/>
            <person name="Maclean D.J."/>
            <person name="Ospina-Giraldo M.D."/>
            <person name="Morris P.F."/>
            <person name="Phuntumart V."/>
            <person name="Putnam N.H."/>
            <person name="Rash S."/>
            <person name="Rose J.K."/>
            <person name="Sakihama Y."/>
            <person name="Salamov A.A."/>
            <person name="Savidor A."/>
            <person name="Scheuring C.F."/>
            <person name="Smith B.M."/>
            <person name="Sobral B.W."/>
            <person name="Terry A."/>
            <person name="Torto-Alalibo T.A."/>
            <person name="Win J."/>
            <person name="Xu Z."/>
            <person name="Zhang H."/>
            <person name="Grigoriev I.V."/>
            <person name="Rokhsar D.S."/>
            <person name="Boore J.L."/>
        </authorList>
    </citation>
    <scope>NUCLEOTIDE SEQUENCE [LARGE SCALE GENOMIC DNA]</scope>
    <source>
        <strain evidence="3 4">P6497</strain>
    </source>
</reference>
<dbReference type="InParanoid" id="G4Z7P3"/>
<keyword evidence="1" id="KW-0812">Transmembrane</keyword>
<keyword evidence="1" id="KW-1133">Transmembrane helix</keyword>
<feature type="transmembrane region" description="Helical" evidence="1">
    <location>
        <begin position="54"/>
        <end position="76"/>
    </location>
</feature>
<proteinExistence type="predicted"/>
<keyword evidence="4" id="KW-1185">Reference proteome</keyword>
<dbReference type="InterPro" id="IPR032675">
    <property type="entry name" value="LRR_dom_sf"/>
</dbReference>
<dbReference type="InterPro" id="IPR058256">
    <property type="entry name" value="WLGC"/>
</dbReference>
<organism evidence="3 4">
    <name type="scientific">Phytophthora sojae (strain P6497)</name>
    <name type="common">Soybean stem and root rot agent</name>
    <name type="synonym">Phytophthora megasperma f. sp. glycines</name>
    <dbReference type="NCBI Taxonomy" id="1094619"/>
    <lineage>
        <taxon>Eukaryota</taxon>
        <taxon>Sar</taxon>
        <taxon>Stramenopiles</taxon>
        <taxon>Oomycota</taxon>
        <taxon>Peronosporomycetes</taxon>
        <taxon>Peronosporales</taxon>
        <taxon>Peronosporaceae</taxon>
        <taxon>Phytophthora</taxon>
    </lineage>
</organism>
<feature type="transmembrane region" description="Helical" evidence="1">
    <location>
        <begin position="213"/>
        <end position="235"/>
    </location>
</feature>
<keyword evidence="1" id="KW-0472">Membrane</keyword>
<feature type="transmembrane region" description="Helical" evidence="1">
    <location>
        <begin position="110"/>
        <end position="136"/>
    </location>
</feature>
<dbReference type="AlphaFoldDB" id="G4Z7P3"/>
<accession>G4Z7P3</accession>
<dbReference type="EMBL" id="JH159153">
    <property type="protein sequence ID" value="EGZ21797.1"/>
    <property type="molecule type" value="Genomic_DNA"/>
</dbReference>
<evidence type="ECO:0000313" key="4">
    <source>
        <dbReference type="Proteomes" id="UP000002640"/>
    </source>
</evidence>
<dbReference type="Proteomes" id="UP000002640">
    <property type="component" value="Unassembled WGS sequence"/>
</dbReference>
<evidence type="ECO:0000313" key="3">
    <source>
        <dbReference type="EMBL" id="EGZ21797.1"/>
    </source>
</evidence>